<dbReference type="STRING" id="115783.SAMN02745119_02679"/>
<evidence type="ECO:0000313" key="4">
    <source>
        <dbReference type="Proteomes" id="UP000190102"/>
    </source>
</evidence>
<sequence>MKPLSILQVITQRRFSGAERVCLSLCADLQQRGHRVLLLCKPDGGLPDEARKLGLAVQTPNISGKLNLVAPFNLARIARQFGADVIHTHLSSASLWGGLAGRLSGIPTLGHVHALNTWFYYRFSTLAATCSGGVKQYVVAQGADPLKVRVVYNGIPANRLDGVPSSAEARQMLGVAPDQPVVACVAHLSPKKGQTFLLQAVALLRDRFPDLVCLLAGEGEMAEQLQQQAVELGIADHVRLLGFRRDVMSVMQAADIVVLPSIAKEGLGLVLVEAALLEKPTIGSNAPGIDEAVKDGVTGLLVAPGDATALAESLALLLADAVLRSQMGQSGRQRALQMFTQEAMVDQFEAIYRELVAQ</sequence>
<dbReference type="PANTHER" id="PTHR12526:SF630">
    <property type="entry name" value="GLYCOSYLTRANSFERASE"/>
    <property type="match status" value="1"/>
</dbReference>
<accession>A0A1T4R429</accession>
<dbReference type="Gene3D" id="3.40.50.2000">
    <property type="entry name" value="Glycogen Phosphorylase B"/>
    <property type="match status" value="2"/>
</dbReference>
<dbReference type="EMBL" id="FUWR01000017">
    <property type="protein sequence ID" value="SKA10790.1"/>
    <property type="molecule type" value="Genomic_DNA"/>
</dbReference>
<dbReference type="RefSeq" id="WP_078790923.1">
    <property type="nucleotide sequence ID" value="NZ_FUWR01000017.1"/>
</dbReference>
<keyword evidence="3" id="KW-0808">Transferase</keyword>
<dbReference type="GO" id="GO:0016757">
    <property type="term" value="F:glycosyltransferase activity"/>
    <property type="evidence" value="ECO:0007669"/>
    <property type="project" value="InterPro"/>
</dbReference>
<dbReference type="InterPro" id="IPR001296">
    <property type="entry name" value="Glyco_trans_1"/>
</dbReference>
<dbReference type="OrthoDB" id="9803091at2"/>
<feature type="domain" description="Glycosyl transferase family 1" evidence="1">
    <location>
        <begin position="168"/>
        <end position="334"/>
    </location>
</feature>
<dbReference type="Pfam" id="PF00534">
    <property type="entry name" value="Glycos_transf_1"/>
    <property type="match status" value="1"/>
</dbReference>
<dbReference type="PANTHER" id="PTHR12526">
    <property type="entry name" value="GLYCOSYLTRANSFERASE"/>
    <property type="match status" value="1"/>
</dbReference>
<dbReference type="InterPro" id="IPR028098">
    <property type="entry name" value="Glyco_trans_4-like_N"/>
</dbReference>
<reference evidence="4" key="1">
    <citation type="submission" date="2017-02" db="EMBL/GenBank/DDBJ databases">
        <authorList>
            <person name="Varghese N."/>
            <person name="Submissions S."/>
        </authorList>
    </citation>
    <scope>NUCLEOTIDE SEQUENCE [LARGE SCALE GENOMIC DNA]</scope>
    <source>
        <strain evidence="4">ATCC BAA-34</strain>
    </source>
</reference>
<proteinExistence type="predicted"/>
<evidence type="ECO:0000259" key="1">
    <source>
        <dbReference type="Pfam" id="PF00534"/>
    </source>
</evidence>
<dbReference type="Proteomes" id="UP000190102">
    <property type="component" value="Unassembled WGS sequence"/>
</dbReference>
<keyword evidence="4" id="KW-1185">Reference proteome</keyword>
<dbReference type="Pfam" id="PF13439">
    <property type="entry name" value="Glyco_transf_4"/>
    <property type="match status" value="1"/>
</dbReference>
<evidence type="ECO:0000259" key="2">
    <source>
        <dbReference type="Pfam" id="PF13439"/>
    </source>
</evidence>
<evidence type="ECO:0000313" key="3">
    <source>
        <dbReference type="EMBL" id="SKA10790.1"/>
    </source>
</evidence>
<feature type="domain" description="Glycosyltransferase subfamily 4-like N-terminal" evidence="2">
    <location>
        <begin position="16"/>
        <end position="158"/>
    </location>
</feature>
<dbReference type="SUPFAM" id="SSF53756">
    <property type="entry name" value="UDP-Glycosyltransferase/glycogen phosphorylase"/>
    <property type="match status" value="1"/>
</dbReference>
<gene>
    <name evidence="3" type="ORF">SAMN02745119_02679</name>
</gene>
<name>A0A1T4R429_9BACT</name>
<protein>
    <submittedName>
        <fullName evidence="3">Glycosyltransferase involved in cell wall bisynthesis</fullName>
    </submittedName>
</protein>
<dbReference type="AlphaFoldDB" id="A0A1T4R429"/>
<organism evidence="3 4">
    <name type="scientific">Trichlorobacter thiogenes</name>
    <dbReference type="NCBI Taxonomy" id="115783"/>
    <lineage>
        <taxon>Bacteria</taxon>
        <taxon>Pseudomonadati</taxon>
        <taxon>Thermodesulfobacteriota</taxon>
        <taxon>Desulfuromonadia</taxon>
        <taxon>Geobacterales</taxon>
        <taxon>Geobacteraceae</taxon>
        <taxon>Trichlorobacter</taxon>
    </lineage>
</organism>